<comment type="caution">
    <text evidence="1">The sequence shown here is derived from an EMBL/GenBank/DDBJ whole genome shotgun (WGS) entry which is preliminary data.</text>
</comment>
<reference evidence="1" key="1">
    <citation type="submission" date="2023-11" db="EMBL/GenBank/DDBJ databases">
        <title>Detection of rare carbapenemases in Enterobacterales - comparison of two colorimetric and two CIM-based carbapenemase assays.</title>
        <authorList>
            <person name="Schaffarczyk L."/>
            <person name="Noster J."/>
            <person name="Stelzer Y."/>
            <person name="Sattler J."/>
            <person name="Gatermann S."/>
            <person name="Hamprecht A."/>
        </authorList>
    </citation>
    <scope>NUCLEOTIDE SEQUENCE</scope>
    <source>
        <strain evidence="1">CIM-Cont-037</strain>
    </source>
</reference>
<proteinExistence type="predicted"/>
<dbReference type="Proteomes" id="UP001279012">
    <property type="component" value="Unassembled WGS sequence"/>
</dbReference>
<dbReference type="EMBL" id="JAWZZT010000579">
    <property type="protein sequence ID" value="MDX7018151.1"/>
    <property type="molecule type" value="Genomic_DNA"/>
</dbReference>
<protein>
    <submittedName>
        <fullName evidence="1">Uncharacterized protein</fullName>
    </submittedName>
</protein>
<gene>
    <name evidence="1" type="ORF">SJ059_27390</name>
</gene>
<feature type="non-terminal residue" evidence="1">
    <location>
        <position position="1"/>
    </location>
</feature>
<evidence type="ECO:0000313" key="2">
    <source>
        <dbReference type="Proteomes" id="UP001279012"/>
    </source>
</evidence>
<name>A0AAW9EAZ9_KLEAE</name>
<dbReference type="AlphaFoldDB" id="A0AAW9EAZ9"/>
<accession>A0AAW9EAZ9</accession>
<sequence>YIGELTPPQSYMSLRSSGNYYGAAVGVNNVVDYCSKNSAQWQNFLFPFPGSQEGEYGLKLYNKNVSEEENRENYLVAAINGIVSIDALYYQNGLPSP</sequence>
<evidence type="ECO:0000313" key="1">
    <source>
        <dbReference type="EMBL" id="MDX7018151.1"/>
    </source>
</evidence>
<feature type="non-terminal residue" evidence="1">
    <location>
        <position position="97"/>
    </location>
</feature>
<organism evidence="1 2">
    <name type="scientific">Klebsiella aerogenes</name>
    <name type="common">Enterobacter aerogenes</name>
    <dbReference type="NCBI Taxonomy" id="548"/>
    <lineage>
        <taxon>Bacteria</taxon>
        <taxon>Pseudomonadati</taxon>
        <taxon>Pseudomonadota</taxon>
        <taxon>Gammaproteobacteria</taxon>
        <taxon>Enterobacterales</taxon>
        <taxon>Enterobacteriaceae</taxon>
        <taxon>Klebsiella/Raoultella group</taxon>
        <taxon>Klebsiella</taxon>
    </lineage>
</organism>